<protein>
    <submittedName>
        <fullName evidence="2">Ribonuclease h protein</fullName>
    </submittedName>
</protein>
<name>A0A314KUH2_NICAT</name>
<sequence>FKLNTDGSSMGRDKKVVAGGILRDHQGSMIMAFSVSMIFCSNNMAETQTANFGLQWYIDYNIKNFNLEMDSKILVDMIKGINKPSWKLHHWIAKIQEKQKFFKADVIHCYREANMVADSLAKFGAIEDASRIFSQINELPRHVKGAFILDKIGMPNFRIRSQK</sequence>
<dbReference type="SMR" id="A0A314KUH2"/>
<evidence type="ECO:0000259" key="1">
    <source>
        <dbReference type="PROSITE" id="PS50879"/>
    </source>
</evidence>
<dbReference type="Gene3D" id="3.30.420.10">
    <property type="entry name" value="Ribonuclease H-like superfamily/Ribonuclease H"/>
    <property type="match status" value="1"/>
</dbReference>
<dbReference type="GO" id="GO:0004523">
    <property type="term" value="F:RNA-DNA hybrid ribonuclease activity"/>
    <property type="evidence" value="ECO:0007669"/>
    <property type="project" value="InterPro"/>
</dbReference>
<gene>
    <name evidence="2" type="ORF">A4A49_58391</name>
</gene>
<dbReference type="EMBL" id="MJEQ01000975">
    <property type="protein sequence ID" value="OIT32912.1"/>
    <property type="molecule type" value="Genomic_DNA"/>
</dbReference>
<dbReference type="SUPFAM" id="SSF53098">
    <property type="entry name" value="Ribonuclease H-like"/>
    <property type="match status" value="1"/>
</dbReference>
<dbReference type="InterPro" id="IPR053151">
    <property type="entry name" value="RNase_H-like"/>
</dbReference>
<dbReference type="Gramene" id="OIT32912">
    <property type="protein sequence ID" value="OIT32912"/>
    <property type="gene ID" value="A4A49_58391"/>
</dbReference>
<dbReference type="Proteomes" id="UP000187609">
    <property type="component" value="Unassembled WGS sequence"/>
</dbReference>
<evidence type="ECO:0000313" key="3">
    <source>
        <dbReference type="Proteomes" id="UP000187609"/>
    </source>
</evidence>
<organism evidence="2 3">
    <name type="scientific">Nicotiana attenuata</name>
    <name type="common">Coyote tobacco</name>
    <dbReference type="NCBI Taxonomy" id="49451"/>
    <lineage>
        <taxon>Eukaryota</taxon>
        <taxon>Viridiplantae</taxon>
        <taxon>Streptophyta</taxon>
        <taxon>Embryophyta</taxon>
        <taxon>Tracheophyta</taxon>
        <taxon>Spermatophyta</taxon>
        <taxon>Magnoliopsida</taxon>
        <taxon>eudicotyledons</taxon>
        <taxon>Gunneridae</taxon>
        <taxon>Pentapetalae</taxon>
        <taxon>asterids</taxon>
        <taxon>lamiids</taxon>
        <taxon>Solanales</taxon>
        <taxon>Solanaceae</taxon>
        <taxon>Nicotianoideae</taxon>
        <taxon>Nicotianeae</taxon>
        <taxon>Nicotiana</taxon>
    </lineage>
</organism>
<dbReference type="GO" id="GO:0003676">
    <property type="term" value="F:nucleic acid binding"/>
    <property type="evidence" value="ECO:0007669"/>
    <property type="project" value="InterPro"/>
</dbReference>
<feature type="non-terminal residue" evidence="2">
    <location>
        <position position="1"/>
    </location>
</feature>
<accession>A0A314KUH2</accession>
<dbReference type="PROSITE" id="PS50879">
    <property type="entry name" value="RNASE_H_1"/>
    <property type="match status" value="1"/>
</dbReference>
<feature type="non-terminal residue" evidence="2">
    <location>
        <position position="163"/>
    </location>
</feature>
<dbReference type="InterPro" id="IPR012337">
    <property type="entry name" value="RNaseH-like_sf"/>
</dbReference>
<evidence type="ECO:0000313" key="2">
    <source>
        <dbReference type="EMBL" id="OIT32912.1"/>
    </source>
</evidence>
<reference evidence="2" key="1">
    <citation type="submission" date="2016-11" db="EMBL/GenBank/DDBJ databases">
        <title>The genome of Nicotiana attenuata.</title>
        <authorList>
            <person name="Xu S."/>
            <person name="Brockmoeller T."/>
            <person name="Gaquerel E."/>
            <person name="Navarro A."/>
            <person name="Kuhl H."/>
            <person name="Gase K."/>
            <person name="Ling Z."/>
            <person name="Zhou W."/>
            <person name="Kreitzer C."/>
            <person name="Stanke M."/>
            <person name="Tang H."/>
            <person name="Lyons E."/>
            <person name="Pandey P."/>
            <person name="Pandey S.P."/>
            <person name="Timmermann B."/>
            <person name="Baldwin I.T."/>
        </authorList>
    </citation>
    <scope>NUCLEOTIDE SEQUENCE [LARGE SCALE GENOMIC DNA]</scope>
    <source>
        <strain evidence="2">UT</strain>
    </source>
</reference>
<dbReference type="AlphaFoldDB" id="A0A314KUH2"/>
<keyword evidence="3" id="KW-1185">Reference proteome</keyword>
<dbReference type="InterPro" id="IPR044730">
    <property type="entry name" value="RNase_H-like_dom_plant"/>
</dbReference>
<dbReference type="PANTHER" id="PTHR47723:SF7">
    <property type="entry name" value="RNASE H FAMILY PROTEIN"/>
    <property type="match status" value="1"/>
</dbReference>
<proteinExistence type="predicted"/>
<comment type="caution">
    <text evidence="2">The sequence shown here is derived from an EMBL/GenBank/DDBJ whole genome shotgun (WGS) entry which is preliminary data.</text>
</comment>
<dbReference type="InterPro" id="IPR036397">
    <property type="entry name" value="RNaseH_sf"/>
</dbReference>
<dbReference type="CDD" id="cd06222">
    <property type="entry name" value="RNase_H_like"/>
    <property type="match status" value="1"/>
</dbReference>
<feature type="domain" description="RNase H type-1" evidence="1">
    <location>
        <begin position="1"/>
        <end position="126"/>
    </location>
</feature>
<dbReference type="PANTHER" id="PTHR47723">
    <property type="entry name" value="OS05G0353850 PROTEIN"/>
    <property type="match status" value="1"/>
</dbReference>
<dbReference type="Pfam" id="PF13456">
    <property type="entry name" value="RVT_3"/>
    <property type="match status" value="1"/>
</dbReference>
<dbReference type="InterPro" id="IPR002156">
    <property type="entry name" value="RNaseH_domain"/>
</dbReference>